<dbReference type="GO" id="GO:0046475">
    <property type="term" value="P:glycerophospholipid catabolic process"/>
    <property type="evidence" value="ECO:0007669"/>
    <property type="project" value="TreeGrafter"/>
</dbReference>
<dbReference type="Pfam" id="PF01735">
    <property type="entry name" value="PLA2_B"/>
    <property type="match status" value="1"/>
</dbReference>
<evidence type="ECO:0000256" key="6">
    <source>
        <dbReference type="ARBA" id="ARBA00023098"/>
    </source>
</evidence>
<evidence type="ECO:0000256" key="9">
    <source>
        <dbReference type="PROSITE-ProRule" id="PRU00555"/>
    </source>
</evidence>
<keyword evidence="7" id="KW-0325">Glycoprotein</keyword>
<keyword evidence="5 9" id="KW-0442">Lipid degradation</keyword>
<sequence>MIDFMKRAAIPNFDAEAYIRSVANNFSALPNIAIAASGGGYRALMNGGGFVAAADSRTPGSTSKGGIGGLLQSSTYLAGLSGGGWMVGSVMLNNFSSIVQLRDGFEGSSVYQFSSSIFRGPKQRGLSILNTASYWDDIIDQVNEKRKAGYNASLTDFWGRALSYQLINAPEGGPSYTFSSIALTDDFAQGRTPFPILVADGRLREDRVVTLNATVYEFNPFEMGSFDPTVRGFVPTEYIGSNFSNGAISDNGRCVRGFDSASFVMGTSSSLFNIFLLQNISAIDSVPGFIADMIVSILTNLDDDNNDVAQWTPNPFYNYNPSTNPTASTTELSLVDGGLDLQNIPLTPLLSPHRAVDVIFAVDSSADTPQNWPNATALRATYDRSLLPIANGTLFPPVPDANTFINLGLNSRPTFFGCSPSNFTLRPGQTLPPLIVYIPNAPYTAMSNVSTFTSTYSDDQRNDIIRNGYDVATQGNGTFDAEWPACVACAILSRSMYRAGQPAPAACEGCFSRYCWDGTIDSADKGPYLPTFKIGNGTTVASAAGRTAVASGWGFASMVGAVAAMMLVG</sequence>
<gene>
    <name evidence="12" type="ORF">QBC34DRAFT_392647</name>
</gene>
<dbReference type="AlphaFoldDB" id="A0AAV9H466"/>
<organism evidence="12 13">
    <name type="scientific">Podospora aff. communis PSN243</name>
    <dbReference type="NCBI Taxonomy" id="3040156"/>
    <lineage>
        <taxon>Eukaryota</taxon>
        <taxon>Fungi</taxon>
        <taxon>Dikarya</taxon>
        <taxon>Ascomycota</taxon>
        <taxon>Pezizomycotina</taxon>
        <taxon>Sordariomycetes</taxon>
        <taxon>Sordariomycetidae</taxon>
        <taxon>Sordariales</taxon>
        <taxon>Podosporaceae</taxon>
        <taxon>Podospora</taxon>
    </lineage>
</organism>
<keyword evidence="3" id="KW-0732">Signal</keyword>
<evidence type="ECO:0000313" key="12">
    <source>
        <dbReference type="EMBL" id="KAK4454800.1"/>
    </source>
</evidence>
<evidence type="ECO:0000256" key="3">
    <source>
        <dbReference type="ARBA" id="ARBA00022729"/>
    </source>
</evidence>
<evidence type="ECO:0000256" key="10">
    <source>
        <dbReference type="RuleBase" id="RU362103"/>
    </source>
</evidence>
<dbReference type="PANTHER" id="PTHR10728">
    <property type="entry name" value="CYTOSOLIC PHOSPHOLIPASE A2"/>
    <property type="match status" value="1"/>
</dbReference>
<keyword evidence="6 9" id="KW-0443">Lipid metabolism</keyword>
<dbReference type="Gene3D" id="3.40.1090.10">
    <property type="entry name" value="Cytosolic phospholipase A2 catalytic domain"/>
    <property type="match status" value="1"/>
</dbReference>
<keyword evidence="4 9" id="KW-0378">Hydrolase</keyword>
<evidence type="ECO:0000256" key="4">
    <source>
        <dbReference type="ARBA" id="ARBA00022801"/>
    </source>
</evidence>
<dbReference type="FunFam" id="3.40.1090.10:FF:000010">
    <property type="entry name" value="Lysophospholipase"/>
    <property type="match status" value="1"/>
</dbReference>
<accession>A0AAV9H466</accession>
<protein>
    <recommendedName>
        <fullName evidence="2 10">Lysophospholipase</fullName>
        <ecNumber evidence="2 10">3.1.1.5</ecNumber>
    </recommendedName>
</protein>
<dbReference type="GO" id="GO:0005829">
    <property type="term" value="C:cytosol"/>
    <property type="evidence" value="ECO:0007669"/>
    <property type="project" value="TreeGrafter"/>
</dbReference>
<evidence type="ECO:0000256" key="2">
    <source>
        <dbReference type="ARBA" id="ARBA00013274"/>
    </source>
</evidence>
<reference evidence="12" key="1">
    <citation type="journal article" date="2023" name="Mol. Phylogenet. Evol.">
        <title>Genome-scale phylogeny and comparative genomics of the fungal order Sordariales.</title>
        <authorList>
            <person name="Hensen N."/>
            <person name="Bonometti L."/>
            <person name="Westerberg I."/>
            <person name="Brannstrom I.O."/>
            <person name="Guillou S."/>
            <person name="Cros-Aarteil S."/>
            <person name="Calhoun S."/>
            <person name="Haridas S."/>
            <person name="Kuo A."/>
            <person name="Mondo S."/>
            <person name="Pangilinan J."/>
            <person name="Riley R."/>
            <person name="LaButti K."/>
            <person name="Andreopoulos B."/>
            <person name="Lipzen A."/>
            <person name="Chen C."/>
            <person name="Yan M."/>
            <person name="Daum C."/>
            <person name="Ng V."/>
            <person name="Clum A."/>
            <person name="Steindorff A."/>
            <person name="Ohm R.A."/>
            <person name="Martin F."/>
            <person name="Silar P."/>
            <person name="Natvig D.O."/>
            <person name="Lalanne C."/>
            <person name="Gautier V."/>
            <person name="Ament-Velasquez S.L."/>
            <person name="Kruys A."/>
            <person name="Hutchinson M.I."/>
            <person name="Powell A.J."/>
            <person name="Barry K."/>
            <person name="Miller A.N."/>
            <person name="Grigoriev I.V."/>
            <person name="Debuchy R."/>
            <person name="Gladieux P."/>
            <person name="Hiltunen Thoren M."/>
            <person name="Johannesson H."/>
        </authorList>
    </citation>
    <scope>NUCLEOTIDE SEQUENCE</scope>
    <source>
        <strain evidence="12">PSN243</strain>
    </source>
</reference>
<evidence type="ECO:0000256" key="8">
    <source>
        <dbReference type="ARBA" id="ARBA00049531"/>
    </source>
</evidence>
<comment type="similarity">
    <text evidence="1 10">Belongs to the lysophospholipase family.</text>
</comment>
<evidence type="ECO:0000259" key="11">
    <source>
        <dbReference type="PROSITE" id="PS51210"/>
    </source>
</evidence>
<evidence type="ECO:0000256" key="5">
    <source>
        <dbReference type="ARBA" id="ARBA00022963"/>
    </source>
</evidence>
<dbReference type="PROSITE" id="PS51210">
    <property type="entry name" value="PLA2C"/>
    <property type="match status" value="1"/>
</dbReference>
<evidence type="ECO:0000313" key="13">
    <source>
        <dbReference type="Proteomes" id="UP001321760"/>
    </source>
</evidence>
<comment type="caution">
    <text evidence="12">The sequence shown here is derived from an EMBL/GenBank/DDBJ whole genome shotgun (WGS) entry which is preliminary data.</text>
</comment>
<dbReference type="InterPro" id="IPR016035">
    <property type="entry name" value="Acyl_Trfase/lysoPLipase"/>
</dbReference>
<dbReference type="GO" id="GO:0004622">
    <property type="term" value="F:phosphatidylcholine lysophospholipase activity"/>
    <property type="evidence" value="ECO:0007669"/>
    <property type="project" value="UniProtKB-EC"/>
</dbReference>
<reference evidence="12" key="2">
    <citation type="submission" date="2023-05" db="EMBL/GenBank/DDBJ databases">
        <authorList>
            <consortium name="Lawrence Berkeley National Laboratory"/>
            <person name="Steindorff A."/>
            <person name="Hensen N."/>
            <person name="Bonometti L."/>
            <person name="Westerberg I."/>
            <person name="Brannstrom I.O."/>
            <person name="Guillou S."/>
            <person name="Cros-Aarteil S."/>
            <person name="Calhoun S."/>
            <person name="Haridas S."/>
            <person name="Kuo A."/>
            <person name="Mondo S."/>
            <person name="Pangilinan J."/>
            <person name="Riley R."/>
            <person name="Labutti K."/>
            <person name="Andreopoulos B."/>
            <person name="Lipzen A."/>
            <person name="Chen C."/>
            <person name="Yanf M."/>
            <person name="Daum C."/>
            <person name="Ng V."/>
            <person name="Clum A."/>
            <person name="Ohm R."/>
            <person name="Martin F."/>
            <person name="Silar P."/>
            <person name="Natvig D."/>
            <person name="Lalanne C."/>
            <person name="Gautier V."/>
            <person name="Ament-Velasquez S.L."/>
            <person name="Kruys A."/>
            <person name="Hutchinson M.I."/>
            <person name="Powell A.J."/>
            <person name="Barry K."/>
            <person name="Miller A.N."/>
            <person name="Grigoriev I.V."/>
            <person name="Debuchy R."/>
            <person name="Gladieux P."/>
            <person name="Thoren M.H."/>
            <person name="Johannesson H."/>
        </authorList>
    </citation>
    <scope>NUCLEOTIDE SEQUENCE</scope>
    <source>
        <strain evidence="12">PSN243</strain>
    </source>
</reference>
<evidence type="ECO:0000256" key="7">
    <source>
        <dbReference type="ARBA" id="ARBA00023180"/>
    </source>
</evidence>
<dbReference type="SUPFAM" id="SSF52151">
    <property type="entry name" value="FabD/lysophospholipase-like"/>
    <property type="match status" value="1"/>
</dbReference>
<dbReference type="InterPro" id="IPR002642">
    <property type="entry name" value="LysoPLipase_cat_dom"/>
</dbReference>
<dbReference type="PANTHER" id="PTHR10728:SF33">
    <property type="entry name" value="LYSOPHOSPHOLIPASE 1-RELATED"/>
    <property type="match status" value="1"/>
</dbReference>
<name>A0AAV9H466_9PEZI</name>
<dbReference type="EC" id="3.1.1.5" evidence="2 10"/>
<feature type="domain" description="PLA2c" evidence="11">
    <location>
        <begin position="1"/>
        <end position="521"/>
    </location>
</feature>
<dbReference type="EMBL" id="MU865916">
    <property type="protein sequence ID" value="KAK4454800.1"/>
    <property type="molecule type" value="Genomic_DNA"/>
</dbReference>
<proteinExistence type="inferred from homology"/>
<dbReference type="Proteomes" id="UP001321760">
    <property type="component" value="Unassembled WGS sequence"/>
</dbReference>
<evidence type="ECO:0000256" key="1">
    <source>
        <dbReference type="ARBA" id="ARBA00008780"/>
    </source>
</evidence>
<dbReference type="SMART" id="SM00022">
    <property type="entry name" value="PLAc"/>
    <property type="match status" value="1"/>
</dbReference>
<dbReference type="GO" id="GO:0005783">
    <property type="term" value="C:endoplasmic reticulum"/>
    <property type="evidence" value="ECO:0007669"/>
    <property type="project" value="TreeGrafter"/>
</dbReference>
<keyword evidence="13" id="KW-1185">Reference proteome</keyword>
<dbReference type="GO" id="GO:0004623">
    <property type="term" value="F:phospholipase A2 activity"/>
    <property type="evidence" value="ECO:0007669"/>
    <property type="project" value="TreeGrafter"/>
</dbReference>
<comment type="catalytic activity">
    <reaction evidence="8 10">
        <text>a 1-acyl-sn-glycero-3-phosphocholine + H2O = sn-glycerol 3-phosphocholine + a fatty acid + H(+)</text>
        <dbReference type="Rhea" id="RHEA:15177"/>
        <dbReference type="ChEBI" id="CHEBI:15377"/>
        <dbReference type="ChEBI" id="CHEBI:15378"/>
        <dbReference type="ChEBI" id="CHEBI:16870"/>
        <dbReference type="ChEBI" id="CHEBI:28868"/>
        <dbReference type="ChEBI" id="CHEBI:58168"/>
        <dbReference type="EC" id="3.1.1.5"/>
    </reaction>
</comment>